<proteinExistence type="predicted"/>
<dbReference type="Pfam" id="PF24835">
    <property type="entry name" value="DUF7717"/>
    <property type="match status" value="1"/>
</dbReference>
<evidence type="ECO:0000313" key="2">
    <source>
        <dbReference type="Proteomes" id="UP000225215"/>
    </source>
</evidence>
<reference evidence="1 2" key="1">
    <citation type="journal article" date="2017" name="Sci. Rep.">
        <title>Characterization and diversity of phages infecting Aeromonas salmonicida subsp. salmonicida.</title>
        <authorList>
            <person name="Vincent A.T."/>
            <person name="Paquet V.E."/>
            <person name="Bernatchez A."/>
            <person name="Tremblay D.M."/>
            <person name="Moineau S."/>
            <person name="Charette S.J."/>
        </authorList>
    </citation>
    <scope>NUCLEOTIDE SEQUENCE [LARGE SCALE GENOMIC DNA]</scope>
</reference>
<accession>A0A219YC89</accession>
<sequence>MMNQIEVMVAEMNAFSEDNWFNRVLPEMRARYDEDHVASFIEHNLNRRSYSYDKGRKFVRIVMHDYGREETTGSVVWFVNLENGNIHKANGWKGASKYVRGHISNWKAAMCVGSSSGVYGFISCK</sequence>
<organism evidence="1 2">
    <name type="scientific">Aeromonas phage 65.2</name>
    <dbReference type="NCBI Taxonomy" id="1932896"/>
    <lineage>
        <taxon>Viruses</taxon>
        <taxon>Duplodnaviria</taxon>
        <taxon>Heunggongvirae</taxon>
        <taxon>Uroviricota</taxon>
        <taxon>Caudoviricetes</taxon>
        <taxon>Pantevenvirales</taxon>
        <taxon>Straboviridae</taxon>
        <taxon>Emmerichvirinae</taxon>
        <taxon>Ishigurovirus</taxon>
        <taxon>Ishigurovirus osborne</taxon>
    </lineage>
</organism>
<dbReference type="InterPro" id="IPR056134">
    <property type="entry name" value="DUF7717"/>
</dbReference>
<dbReference type="EMBL" id="KY290955">
    <property type="protein sequence ID" value="APU01560.1"/>
    <property type="molecule type" value="Genomic_DNA"/>
</dbReference>
<dbReference type="Proteomes" id="UP000225215">
    <property type="component" value="Segment"/>
</dbReference>
<evidence type="ECO:0000313" key="1">
    <source>
        <dbReference type="EMBL" id="APU01560.1"/>
    </source>
</evidence>
<name>A0A219YC89_9CAUD</name>
<protein>
    <submittedName>
        <fullName evidence="1">Uncharacterized protein</fullName>
    </submittedName>
</protein>